<reference evidence="6" key="2">
    <citation type="submission" date="2025-09" db="UniProtKB">
        <authorList>
            <consortium name="Ensembl"/>
        </authorList>
    </citation>
    <scope>IDENTIFICATION</scope>
</reference>
<keyword evidence="7" id="KW-1185">Reference proteome</keyword>
<keyword evidence="3" id="KW-0378">Hydrolase</keyword>
<dbReference type="InterPro" id="IPR000477">
    <property type="entry name" value="RT_dom"/>
</dbReference>
<dbReference type="Pfam" id="PF00077">
    <property type="entry name" value="RVP"/>
    <property type="match status" value="1"/>
</dbReference>
<dbReference type="InterPro" id="IPR043502">
    <property type="entry name" value="DNA/RNA_pol_sf"/>
</dbReference>
<dbReference type="InterPro" id="IPR001995">
    <property type="entry name" value="Peptidase_A2_cat"/>
</dbReference>
<dbReference type="SUPFAM" id="SSF56672">
    <property type="entry name" value="DNA/RNA polymerases"/>
    <property type="match status" value="1"/>
</dbReference>
<evidence type="ECO:0000256" key="1">
    <source>
        <dbReference type="ARBA" id="ARBA00010879"/>
    </source>
</evidence>
<organism evidence="6 7">
    <name type="scientific">Labrus bergylta</name>
    <name type="common">ballan wrasse</name>
    <dbReference type="NCBI Taxonomy" id="56723"/>
    <lineage>
        <taxon>Eukaryota</taxon>
        <taxon>Metazoa</taxon>
        <taxon>Chordata</taxon>
        <taxon>Craniata</taxon>
        <taxon>Vertebrata</taxon>
        <taxon>Euteleostomi</taxon>
        <taxon>Actinopterygii</taxon>
        <taxon>Neopterygii</taxon>
        <taxon>Teleostei</taxon>
        <taxon>Neoteleostei</taxon>
        <taxon>Acanthomorphata</taxon>
        <taxon>Eupercaria</taxon>
        <taxon>Labriformes</taxon>
        <taxon>Labridae</taxon>
        <taxon>Labrus</taxon>
    </lineage>
</organism>
<dbReference type="PANTHER" id="PTHR33064:SF37">
    <property type="entry name" value="RIBONUCLEASE H"/>
    <property type="match status" value="1"/>
</dbReference>
<dbReference type="AlphaFoldDB" id="A0A3Q3G655"/>
<dbReference type="STRING" id="56723.ENSLBEP00000028337"/>
<dbReference type="PANTHER" id="PTHR33064">
    <property type="entry name" value="POL PROTEIN"/>
    <property type="match status" value="1"/>
</dbReference>
<comment type="similarity">
    <text evidence="1">Belongs to the beta type-B retroviral polymerase family. HERV class-II K(HML-2) pol subfamily.</text>
</comment>
<dbReference type="InterPro" id="IPR043128">
    <property type="entry name" value="Rev_trsase/Diguanyl_cyclase"/>
</dbReference>
<dbReference type="Gene3D" id="3.30.70.270">
    <property type="match status" value="1"/>
</dbReference>
<evidence type="ECO:0000313" key="7">
    <source>
        <dbReference type="Proteomes" id="UP000261660"/>
    </source>
</evidence>
<dbReference type="GO" id="GO:0004523">
    <property type="term" value="F:RNA-DNA hybrid ribonuclease activity"/>
    <property type="evidence" value="ECO:0007669"/>
    <property type="project" value="UniProtKB-EC"/>
</dbReference>
<dbReference type="GO" id="GO:0004190">
    <property type="term" value="F:aspartic-type endopeptidase activity"/>
    <property type="evidence" value="ECO:0007669"/>
    <property type="project" value="InterPro"/>
</dbReference>
<dbReference type="InterPro" id="IPR051320">
    <property type="entry name" value="Viral_Replic_Matur_Polypro"/>
</dbReference>
<dbReference type="InterPro" id="IPR018061">
    <property type="entry name" value="Retropepsins"/>
</dbReference>
<evidence type="ECO:0000313" key="6">
    <source>
        <dbReference type="Ensembl" id="ENSLBEP00000028337.1"/>
    </source>
</evidence>
<sequence>MDGNVKFLINVPQFQISNTPSDIPQLSLYVAGKKIPFLVDTGATISCLNKRDLICPITSKTIQSVGITGVPQTEPLSIPLKIELDEIQLHHSFIVSSTVPMSLLGRDLLSKLNATIICSTDGVEIHIPTNKAYQLFSDIIRLLNVPPYEAHIDYTKYPVYVKQYPLSKEKEEGIRPVIESLLQQGVIIKRRSQNNTPINPILKPGTNKYRFTQDLRKVNEAVFPMAPVVPDTNAILAALPADSKWYTVVDLCSAYFSIPVHENTQDLFAFTFKGEQYVWQRLPMGFIDSASVYSAAVNAHLSQLVLPGPSSLLCYCDDIMIASPTESDCIQDSLALLTHLALGGHRASLAKLQFCLPMVNYLGYCAALNQKRASHALDHPHKYS</sequence>
<evidence type="ECO:0000259" key="4">
    <source>
        <dbReference type="PROSITE" id="PS50175"/>
    </source>
</evidence>
<dbReference type="GeneTree" id="ENSGT00940000163417"/>
<dbReference type="Proteomes" id="UP000261660">
    <property type="component" value="Unplaced"/>
</dbReference>
<proteinExistence type="inferred from homology"/>
<dbReference type="InParanoid" id="A0A3Q3G655"/>
<dbReference type="PROSITE" id="PS50878">
    <property type="entry name" value="RT_POL"/>
    <property type="match status" value="1"/>
</dbReference>
<feature type="domain" description="Reverse transcriptase" evidence="5">
    <location>
        <begin position="182"/>
        <end position="366"/>
    </location>
</feature>
<dbReference type="EC" id="3.1.26.4" evidence="2"/>
<protein>
    <recommendedName>
        <fullName evidence="2">ribonuclease H</fullName>
        <ecNumber evidence="2">3.1.26.4</ecNumber>
    </recommendedName>
</protein>
<dbReference type="Pfam" id="PF00078">
    <property type="entry name" value="RVT_1"/>
    <property type="match status" value="1"/>
</dbReference>
<name>A0A3Q3G655_9LABR</name>
<evidence type="ECO:0000256" key="2">
    <source>
        <dbReference type="ARBA" id="ARBA00012180"/>
    </source>
</evidence>
<dbReference type="InterPro" id="IPR021109">
    <property type="entry name" value="Peptidase_aspartic_dom_sf"/>
</dbReference>
<dbReference type="Ensembl" id="ENSLBET00000029679.1">
    <property type="protein sequence ID" value="ENSLBEP00000028337.1"/>
    <property type="gene ID" value="ENSLBEG00000021481.1"/>
</dbReference>
<evidence type="ECO:0000259" key="5">
    <source>
        <dbReference type="PROSITE" id="PS50878"/>
    </source>
</evidence>
<reference evidence="6" key="1">
    <citation type="submission" date="2025-08" db="UniProtKB">
        <authorList>
            <consortium name="Ensembl"/>
        </authorList>
    </citation>
    <scope>IDENTIFICATION</scope>
</reference>
<evidence type="ECO:0000256" key="3">
    <source>
        <dbReference type="ARBA" id="ARBA00022801"/>
    </source>
</evidence>
<accession>A0A3Q3G655</accession>
<dbReference type="PROSITE" id="PS50175">
    <property type="entry name" value="ASP_PROT_RETROV"/>
    <property type="match status" value="1"/>
</dbReference>
<dbReference type="Gene3D" id="3.10.10.10">
    <property type="entry name" value="HIV Type 1 Reverse Transcriptase, subunit A, domain 1"/>
    <property type="match status" value="1"/>
</dbReference>
<dbReference type="Gene3D" id="2.40.70.10">
    <property type="entry name" value="Acid Proteases"/>
    <property type="match status" value="1"/>
</dbReference>
<dbReference type="SUPFAM" id="SSF50630">
    <property type="entry name" value="Acid proteases"/>
    <property type="match status" value="1"/>
</dbReference>
<feature type="domain" description="Peptidase A2" evidence="4">
    <location>
        <begin position="35"/>
        <end position="108"/>
    </location>
</feature>
<dbReference type="GO" id="GO:0006508">
    <property type="term" value="P:proteolysis"/>
    <property type="evidence" value="ECO:0007669"/>
    <property type="project" value="InterPro"/>
</dbReference>